<proteinExistence type="predicted"/>
<name>S7Q2K6_GLOTA</name>
<accession>S7Q2K6</accession>
<keyword evidence="2" id="KW-1185">Reference proteome</keyword>
<dbReference type="RefSeq" id="XP_007868067.1">
    <property type="nucleotide sequence ID" value="XM_007869876.1"/>
</dbReference>
<evidence type="ECO:0000313" key="1">
    <source>
        <dbReference type="EMBL" id="EPQ53782.1"/>
    </source>
</evidence>
<evidence type="ECO:0000313" key="2">
    <source>
        <dbReference type="Proteomes" id="UP000030669"/>
    </source>
</evidence>
<gene>
    <name evidence="1" type="ORF">GLOTRDRAFT_122278</name>
</gene>
<dbReference type="KEGG" id="gtr:GLOTRDRAFT_122278"/>
<dbReference type="GeneID" id="19300821"/>
<dbReference type="OrthoDB" id="3256367at2759"/>
<dbReference type="Proteomes" id="UP000030669">
    <property type="component" value="Unassembled WGS sequence"/>
</dbReference>
<dbReference type="EMBL" id="KB469305">
    <property type="protein sequence ID" value="EPQ53782.1"/>
    <property type="molecule type" value="Genomic_DNA"/>
</dbReference>
<dbReference type="eggNOG" id="ENOG502SWMB">
    <property type="taxonomic scope" value="Eukaryota"/>
</dbReference>
<dbReference type="HOGENOM" id="CLU_631689_0_0_1"/>
<protein>
    <recommendedName>
        <fullName evidence="3">F-box domain-containing protein</fullName>
    </recommendedName>
</protein>
<evidence type="ECO:0008006" key="3">
    <source>
        <dbReference type="Google" id="ProtNLM"/>
    </source>
</evidence>
<reference evidence="1 2" key="1">
    <citation type="journal article" date="2012" name="Science">
        <title>The Paleozoic origin of enzymatic lignin decomposition reconstructed from 31 fungal genomes.</title>
        <authorList>
            <person name="Floudas D."/>
            <person name="Binder M."/>
            <person name="Riley R."/>
            <person name="Barry K."/>
            <person name="Blanchette R.A."/>
            <person name="Henrissat B."/>
            <person name="Martinez A.T."/>
            <person name="Otillar R."/>
            <person name="Spatafora J.W."/>
            <person name="Yadav J.S."/>
            <person name="Aerts A."/>
            <person name="Benoit I."/>
            <person name="Boyd A."/>
            <person name="Carlson A."/>
            <person name="Copeland A."/>
            <person name="Coutinho P.M."/>
            <person name="de Vries R.P."/>
            <person name="Ferreira P."/>
            <person name="Findley K."/>
            <person name="Foster B."/>
            <person name="Gaskell J."/>
            <person name="Glotzer D."/>
            <person name="Gorecki P."/>
            <person name="Heitman J."/>
            <person name="Hesse C."/>
            <person name="Hori C."/>
            <person name="Igarashi K."/>
            <person name="Jurgens J.A."/>
            <person name="Kallen N."/>
            <person name="Kersten P."/>
            <person name="Kohler A."/>
            <person name="Kuees U."/>
            <person name="Kumar T.K.A."/>
            <person name="Kuo A."/>
            <person name="LaButti K."/>
            <person name="Larrondo L.F."/>
            <person name="Lindquist E."/>
            <person name="Ling A."/>
            <person name="Lombard V."/>
            <person name="Lucas S."/>
            <person name="Lundell T."/>
            <person name="Martin R."/>
            <person name="McLaughlin D.J."/>
            <person name="Morgenstern I."/>
            <person name="Morin E."/>
            <person name="Murat C."/>
            <person name="Nagy L.G."/>
            <person name="Nolan M."/>
            <person name="Ohm R.A."/>
            <person name="Patyshakuliyeva A."/>
            <person name="Rokas A."/>
            <person name="Ruiz-Duenas F.J."/>
            <person name="Sabat G."/>
            <person name="Salamov A."/>
            <person name="Samejima M."/>
            <person name="Schmutz J."/>
            <person name="Slot J.C."/>
            <person name="St John F."/>
            <person name="Stenlid J."/>
            <person name="Sun H."/>
            <person name="Sun S."/>
            <person name="Syed K."/>
            <person name="Tsang A."/>
            <person name="Wiebenga A."/>
            <person name="Young D."/>
            <person name="Pisabarro A."/>
            <person name="Eastwood D.C."/>
            <person name="Martin F."/>
            <person name="Cullen D."/>
            <person name="Grigoriev I.V."/>
            <person name="Hibbett D.S."/>
        </authorList>
    </citation>
    <scope>NUCLEOTIDE SEQUENCE [LARGE SCALE GENOMIC DNA]</scope>
    <source>
        <strain evidence="1 2">ATCC 11539</strain>
    </source>
</reference>
<dbReference type="AlphaFoldDB" id="S7Q2K6"/>
<sequence>MTAYEKQDHSRADMVVKPVLSAKEVLVDKSVGVGTINCTNCGALMSADAPLTSYILILLNLGDGDYARHYILCEAKRDWFANFPNKNLLVRRWKQRRQETTETIAREGRSFRVEYALPRPGPTSLVLYSRVSTMDLLPIETWQTVFSYACTDGGLTAASLAITCRYFRDAIKPIRFQSVKLVGMTHLLSFSRFLEEEQELRIRYLFVSDRGECNSIPLQKDRDAALVRILQKVSPTIEILFLDLQSGRDYLLSPVSLPALRELGVYGTYSPDDDTITPSLEPFHNLRRLHFSGTYDLHSHGPRVGNALVDVTRLAPSLTHLGSTSGSIVALTLDRVARALGILNSPNAQRVQIPATVTHVYMKPHKFLHAYREISTVRNLAARDGSAGAAPTDVLDPYANWSAAVQGREGMWAHAVDVASLRNSQRLDRFSLMI</sequence>
<organism evidence="1 2">
    <name type="scientific">Gloeophyllum trabeum (strain ATCC 11539 / FP-39264 / Madison 617)</name>
    <name type="common">Brown rot fungus</name>
    <dbReference type="NCBI Taxonomy" id="670483"/>
    <lineage>
        <taxon>Eukaryota</taxon>
        <taxon>Fungi</taxon>
        <taxon>Dikarya</taxon>
        <taxon>Basidiomycota</taxon>
        <taxon>Agaricomycotina</taxon>
        <taxon>Agaricomycetes</taxon>
        <taxon>Gloeophyllales</taxon>
        <taxon>Gloeophyllaceae</taxon>
        <taxon>Gloeophyllum</taxon>
    </lineage>
</organism>